<feature type="transmembrane region" description="Helical" evidence="8">
    <location>
        <begin position="326"/>
        <end position="344"/>
    </location>
</feature>
<dbReference type="Proteomes" id="UP001232445">
    <property type="component" value="Unassembled WGS sequence"/>
</dbReference>
<evidence type="ECO:0000256" key="8">
    <source>
        <dbReference type="RuleBase" id="RU365092"/>
    </source>
</evidence>
<comment type="subcellular location">
    <subcellularLocation>
        <location evidence="1 8">Cell membrane</location>
        <topology evidence="1 8">Multi-pass membrane protein</topology>
    </subcellularLocation>
</comment>
<evidence type="ECO:0000256" key="5">
    <source>
        <dbReference type="ARBA" id="ARBA00022692"/>
    </source>
</evidence>
<feature type="transmembrane region" description="Helical" evidence="8">
    <location>
        <begin position="36"/>
        <end position="56"/>
    </location>
</feature>
<gene>
    <name evidence="9" type="ORF">J2S00_000366</name>
</gene>
<keyword evidence="6 8" id="KW-1133">Transmembrane helix</keyword>
<feature type="transmembrane region" description="Helical" evidence="8">
    <location>
        <begin position="62"/>
        <end position="82"/>
    </location>
</feature>
<comment type="function">
    <text evidence="8">Uptake of L-lactate across the membrane. Can also transport D-lactate and glycolate.</text>
</comment>
<feature type="transmembrane region" description="Helical" evidence="8">
    <location>
        <begin position="129"/>
        <end position="151"/>
    </location>
</feature>
<feature type="transmembrane region" description="Helical" evidence="8">
    <location>
        <begin position="566"/>
        <end position="584"/>
    </location>
</feature>
<evidence type="ECO:0000256" key="4">
    <source>
        <dbReference type="ARBA" id="ARBA00022475"/>
    </source>
</evidence>
<feature type="transmembrane region" description="Helical" evidence="8">
    <location>
        <begin position="449"/>
        <end position="472"/>
    </location>
</feature>
<feature type="transmembrane region" description="Helical" evidence="8">
    <location>
        <begin position="103"/>
        <end position="123"/>
    </location>
</feature>
<keyword evidence="3 8" id="KW-0813">Transport</keyword>
<dbReference type="NCBIfam" id="TIGR00795">
    <property type="entry name" value="lctP"/>
    <property type="match status" value="1"/>
</dbReference>
<feature type="transmembrane region" description="Helical" evidence="8">
    <location>
        <begin position="196"/>
        <end position="227"/>
    </location>
</feature>
<feature type="transmembrane region" description="Helical" evidence="8">
    <location>
        <begin position="412"/>
        <end position="429"/>
    </location>
</feature>
<keyword evidence="10" id="KW-1185">Reference proteome</keyword>
<feature type="transmembrane region" description="Helical" evidence="8">
    <location>
        <begin position="265"/>
        <end position="282"/>
    </location>
</feature>
<evidence type="ECO:0000256" key="6">
    <source>
        <dbReference type="ARBA" id="ARBA00022989"/>
    </source>
</evidence>
<dbReference type="Pfam" id="PF02652">
    <property type="entry name" value="Lactate_perm"/>
    <property type="match status" value="1"/>
</dbReference>
<evidence type="ECO:0000313" key="9">
    <source>
        <dbReference type="EMBL" id="MDQ0337596.1"/>
    </source>
</evidence>
<comment type="similarity">
    <text evidence="2 8">Belongs to the lactate permease family.</text>
</comment>
<sequence>MSTGMLAFLSLLPIATVLVFLVILKWPASRAMPISYVVVVLLALFVWKVPGAQIAAATVNGLVVTGTLLYIIFGAILLLNTLKESGGLRTIRQGFTDITPDRRIQVIIIAWLFGSFIEGAAGFGTPAAVAVPLMVGLGFPAMAAVVSGMIIQSTPVSFGAVGTPILVGVNSGLGSGTDEGVTSYITQLGYADWNLFLNMIGAKVALLHALAGTLVPLILVAFMTGFFGKNKSFSEGLKVWKFALFAAFAMTIPYLIVANILGPEFPSMLGGLIGLAIVVTAAKKGFLMPPKEEYWDFDEKENWDPEWIGRITLEDMEHKNGRMSMFKAWAPYILVGLFLVLTRLKSLPFEDWLKAWTVTFPNIFGTEITASFQPLFLPGTIFILVSLITFFIHQMDAASYRRAWAGSGKTMIAASTALIFTVPMVQVFINTQGGAAGFERMPIALADGVAALAGSAWPLFGAFIGGLGAFVAGSNTVSNMMFSLFQFGVGDRIGVDPVWIVALQAVGGAAGNMICVHNVVAASAVAGLIGREGTVIRKTMLPFLYYALTAGATVYAIVWYGEKGWFNVGTLILLGIIAAAIYIISTNQNRLNHLGSDKHFTS</sequence>
<feature type="transmembrane region" description="Helical" evidence="8">
    <location>
        <begin position="375"/>
        <end position="392"/>
    </location>
</feature>
<feature type="transmembrane region" description="Helical" evidence="8">
    <location>
        <begin position="6"/>
        <end position="24"/>
    </location>
</feature>
<feature type="transmembrane region" description="Helical" evidence="8">
    <location>
        <begin position="543"/>
        <end position="560"/>
    </location>
</feature>
<dbReference type="EMBL" id="JAUSUQ010000001">
    <property type="protein sequence ID" value="MDQ0337596.1"/>
    <property type="molecule type" value="Genomic_DNA"/>
</dbReference>
<reference evidence="9 10" key="1">
    <citation type="submission" date="2023-07" db="EMBL/GenBank/DDBJ databases">
        <title>Genomic Encyclopedia of Type Strains, Phase IV (KMG-IV): sequencing the most valuable type-strain genomes for metagenomic binning, comparative biology and taxonomic classification.</title>
        <authorList>
            <person name="Goeker M."/>
        </authorList>
    </citation>
    <scope>NUCLEOTIDE SEQUENCE [LARGE SCALE GENOMIC DNA]</scope>
    <source>
        <strain evidence="9 10">DSM 17740</strain>
    </source>
</reference>
<dbReference type="PANTHER" id="PTHR30003">
    <property type="entry name" value="L-LACTATE PERMEASE"/>
    <property type="match status" value="1"/>
</dbReference>
<evidence type="ECO:0000256" key="1">
    <source>
        <dbReference type="ARBA" id="ARBA00004651"/>
    </source>
</evidence>
<feature type="transmembrane region" description="Helical" evidence="8">
    <location>
        <begin position="239"/>
        <end position="259"/>
    </location>
</feature>
<dbReference type="InterPro" id="IPR003804">
    <property type="entry name" value="Lactate_perm"/>
</dbReference>
<dbReference type="RefSeq" id="WP_307334829.1">
    <property type="nucleotide sequence ID" value="NZ_JAUSUQ010000001.1"/>
</dbReference>
<keyword evidence="4 8" id="KW-1003">Cell membrane</keyword>
<evidence type="ECO:0000256" key="2">
    <source>
        <dbReference type="ARBA" id="ARBA00010100"/>
    </source>
</evidence>
<keyword evidence="7 8" id="KW-0472">Membrane</keyword>
<comment type="caution">
    <text evidence="9">The sequence shown here is derived from an EMBL/GenBank/DDBJ whole genome shotgun (WGS) entry which is preliminary data.</text>
</comment>
<keyword evidence="5 8" id="KW-0812">Transmembrane</keyword>
<name>A0ABU0CME7_9BACI</name>
<accession>A0ABU0CME7</accession>
<comment type="caution">
    <text evidence="8">Lacks conserved residue(s) required for the propagation of feature annotation.</text>
</comment>
<protein>
    <recommendedName>
        <fullName evidence="8">L-lactate permease</fullName>
    </recommendedName>
</protein>
<dbReference type="PANTHER" id="PTHR30003:SF0">
    <property type="entry name" value="GLYCOLATE PERMEASE GLCA-RELATED"/>
    <property type="match status" value="1"/>
</dbReference>
<evidence type="ECO:0000256" key="3">
    <source>
        <dbReference type="ARBA" id="ARBA00022448"/>
    </source>
</evidence>
<evidence type="ECO:0000313" key="10">
    <source>
        <dbReference type="Proteomes" id="UP001232445"/>
    </source>
</evidence>
<evidence type="ECO:0000256" key="7">
    <source>
        <dbReference type="ARBA" id="ARBA00023136"/>
    </source>
</evidence>
<proteinExistence type="inferred from homology"/>
<feature type="transmembrane region" description="Helical" evidence="8">
    <location>
        <begin position="158"/>
        <end position="176"/>
    </location>
</feature>
<organism evidence="9 10">
    <name type="scientific">Caldalkalibacillus uzonensis</name>
    <dbReference type="NCBI Taxonomy" id="353224"/>
    <lineage>
        <taxon>Bacteria</taxon>
        <taxon>Bacillati</taxon>
        <taxon>Bacillota</taxon>
        <taxon>Bacilli</taxon>
        <taxon>Bacillales</taxon>
        <taxon>Bacillaceae</taxon>
        <taxon>Caldalkalibacillus</taxon>
    </lineage>
</organism>